<proteinExistence type="predicted"/>
<protein>
    <submittedName>
        <fullName evidence="1">Uncharacterized protein</fullName>
    </submittedName>
</protein>
<comment type="caution">
    <text evidence="1">The sequence shown here is derived from an EMBL/GenBank/DDBJ whole genome shotgun (WGS) entry which is preliminary data.</text>
</comment>
<organism evidence="1 2">
    <name type="scientific">Caenorhabditis angaria</name>
    <dbReference type="NCBI Taxonomy" id="860376"/>
    <lineage>
        <taxon>Eukaryota</taxon>
        <taxon>Metazoa</taxon>
        <taxon>Ecdysozoa</taxon>
        <taxon>Nematoda</taxon>
        <taxon>Chromadorea</taxon>
        <taxon>Rhabditida</taxon>
        <taxon>Rhabditina</taxon>
        <taxon>Rhabditomorpha</taxon>
        <taxon>Rhabditoidea</taxon>
        <taxon>Rhabditidae</taxon>
        <taxon>Peloderinae</taxon>
        <taxon>Caenorhabditis</taxon>
    </lineage>
</organism>
<dbReference type="Pfam" id="PF00297">
    <property type="entry name" value="Ribosomal_L3"/>
    <property type="match status" value="1"/>
</dbReference>
<dbReference type="EMBL" id="CANHGI010000001">
    <property type="protein sequence ID" value="CAI5439850.1"/>
    <property type="molecule type" value="Genomic_DNA"/>
</dbReference>
<evidence type="ECO:0000313" key="2">
    <source>
        <dbReference type="Proteomes" id="UP001152747"/>
    </source>
</evidence>
<reference evidence="1" key="1">
    <citation type="submission" date="2022-11" db="EMBL/GenBank/DDBJ databases">
        <authorList>
            <person name="Kikuchi T."/>
        </authorList>
    </citation>
    <scope>NUCLEOTIDE SEQUENCE</scope>
    <source>
        <strain evidence="1">PS1010</strain>
    </source>
</reference>
<dbReference type="Proteomes" id="UP001152747">
    <property type="component" value="Unassembled WGS sequence"/>
</dbReference>
<dbReference type="AlphaFoldDB" id="A0A9P1MU72"/>
<evidence type="ECO:0000313" key="1">
    <source>
        <dbReference type="EMBL" id="CAI5439850.1"/>
    </source>
</evidence>
<keyword evidence="2" id="KW-1185">Reference proteome</keyword>
<name>A0A9P1MU72_9PELO</name>
<sequence>MCVKKWKDEDRKKNIKSDYKKLKKYCSSICVIAHTQKVNLVEIQINRGTIAQRSTGLASSQRRKSKLEVSSWCWSVHELKPTCSTNTHLFDIKSTQDELETTSLPD</sequence>
<dbReference type="GO" id="GO:0006412">
    <property type="term" value="P:translation"/>
    <property type="evidence" value="ECO:0007669"/>
    <property type="project" value="InterPro"/>
</dbReference>
<accession>A0A9P1MU72</accession>
<dbReference type="InterPro" id="IPR000597">
    <property type="entry name" value="Ribosomal_uL3"/>
</dbReference>
<dbReference type="GO" id="GO:0005840">
    <property type="term" value="C:ribosome"/>
    <property type="evidence" value="ECO:0007669"/>
    <property type="project" value="InterPro"/>
</dbReference>
<dbReference type="Gene3D" id="3.30.1430.10">
    <property type="match status" value="1"/>
</dbReference>
<gene>
    <name evidence="1" type="ORF">CAMP_LOCUS2487</name>
</gene>
<dbReference type="GO" id="GO:0003735">
    <property type="term" value="F:structural constituent of ribosome"/>
    <property type="evidence" value="ECO:0007669"/>
    <property type="project" value="InterPro"/>
</dbReference>